<evidence type="ECO:0000256" key="1">
    <source>
        <dbReference type="ARBA" id="ARBA00004613"/>
    </source>
</evidence>
<keyword evidence="7" id="KW-1015">Disulfide bond</keyword>
<sequence>MKCILSLVTLFLVATLVYSYPTVFNLQQQLDDALRKPSGEITEEHLARMKRATCDLFSFESKWFTTNHAACAAHCIFLGYKGGNCQDTICHCRD</sequence>
<dbReference type="GO" id="GO:0042742">
    <property type="term" value="P:defense response to bacterium"/>
    <property type="evidence" value="ECO:0007669"/>
    <property type="project" value="UniProtKB-KW"/>
</dbReference>
<dbReference type="InterPro" id="IPR036574">
    <property type="entry name" value="Scorpion_toxin-like_sf"/>
</dbReference>
<dbReference type="STRING" id="13249.T1I7A8"/>
<dbReference type="PROSITE" id="PS51378">
    <property type="entry name" value="INVERT_DEFENSINS"/>
    <property type="match status" value="1"/>
</dbReference>
<keyword evidence="5" id="KW-0211">Defensin</keyword>
<dbReference type="InterPro" id="IPR003614">
    <property type="entry name" value="Knottins"/>
</dbReference>
<evidence type="ECO:0000256" key="3">
    <source>
        <dbReference type="ARBA" id="ARBA00022588"/>
    </source>
</evidence>
<keyword evidence="2" id="KW-0964">Secreted</keyword>
<evidence type="ECO:0000256" key="4">
    <source>
        <dbReference type="ARBA" id="ARBA00022859"/>
    </source>
</evidence>
<dbReference type="FunCoup" id="T1I7A8">
    <property type="interactions" value="32"/>
</dbReference>
<dbReference type="GO" id="GO:0045087">
    <property type="term" value="P:innate immune response"/>
    <property type="evidence" value="ECO:0007669"/>
    <property type="project" value="UniProtKB-KW"/>
</dbReference>
<dbReference type="SMART" id="SM00505">
    <property type="entry name" value="Knot1"/>
    <property type="match status" value="1"/>
</dbReference>
<name>T1I7A8_RHOPR</name>
<dbReference type="Proteomes" id="UP000015103">
    <property type="component" value="Unassembled WGS sequence"/>
</dbReference>
<evidence type="ECO:0000256" key="5">
    <source>
        <dbReference type="ARBA" id="ARBA00022940"/>
    </source>
</evidence>
<evidence type="ECO:0000313" key="9">
    <source>
        <dbReference type="EnsemblMetazoa" id="RPRC012180-PA"/>
    </source>
</evidence>
<dbReference type="PANTHER" id="PTHR13645">
    <property type="entry name" value="DEFENSIN"/>
    <property type="match status" value="1"/>
</dbReference>
<dbReference type="Pfam" id="PF01097">
    <property type="entry name" value="Defensin_2"/>
    <property type="match status" value="1"/>
</dbReference>
<dbReference type="CDD" id="cd21806">
    <property type="entry name" value="DEFL_defensin-like"/>
    <property type="match status" value="1"/>
</dbReference>
<organism evidence="9 10">
    <name type="scientific">Rhodnius prolixus</name>
    <name type="common">Triatomid bug</name>
    <dbReference type="NCBI Taxonomy" id="13249"/>
    <lineage>
        <taxon>Eukaryota</taxon>
        <taxon>Metazoa</taxon>
        <taxon>Ecdysozoa</taxon>
        <taxon>Arthropoda</taxon>
        <taxon>Hexapoda</taxon>
        <taxon>Insecta</taxon>
        <taxon>Pterygota</taxon>
        <taxon>Neoptera</taxon>
        <taxon>Paraneoptera</taxon>
        <taxon>Hemiptera</taxon>
        <taxon>Heteroptera</taxon>
        <taxon>Panheteroptera</taxon>
        <taxon>Cimicomorpha</taxon>
        <taxon>Reduviidae</taxon>
        <taxon>Triatominae</taxon>
        <taxon>Rhodnius</taxon>
    </lineage>
</organism>
<evidence type="ECO:0000259" key="8">
    <source>
        <dbReference type="PROSITE" id="PS51378"/>
    </source>
</evidence>
<dbReference type="GO" id="GO:0006959">
    <property type="term" value="P:humoral immune response"/>
    <property type="evidence" value="ECO:0007669"/>
    <property type="project" value="TreeGrafter"/>
</dbReference>
<evidence type="ECO:0000256" key="6">
    <source>
        <dbReference type="ARBA" id="ARBA00023022"/>
    </source>
</evidence>
<dbReference type="GO" id="GO:0005615">
    <property type="term" value="C:extracellular space"/>
    <property type="evidence" value="ECO:0007669"/>
    <property type="project" value="TreeGrafter"/>
</dbReference>
<dbReference type="InParanoid" id="T1I7A8"/>
<keyword evidence="5" id="KW-0929">Antimicrobial</keyword>
<proteinExistence type="predicted"/>
<dbReference type="SUPFAM" id="SSF57095">
    <property type="entry name" value="Scorpion toxin-like"/>
    <property type="match status" value="1"/>
</dbReference>
<protein>
    <submittedName>
        <fullName evidence="9">INVERT_DEFENSINS domain-containing protein</fullName>
    </submittedName>
</protein>
<keyword evidence="4" id="KW-0391">Immunity</keyword>
<evidence type="ECO:0000256" key="2">
    <source>
        <dbReference type="ARBA" id="ARBA00022525"/>
    </source>
</evidence>
<dbReference type="OMA" id="GHAACAM"/>
<dbReference type="eggNOG" id="ENOG502SD3P">
    <property type="taxonomic scope" value="Eukaryota"/>
</dbReference>
<dbReference type="AlphaFoldDB" id="T1I7A8"/>
<dbReference type="HOGENOM" id="CLU_174272_0_0_1"/>
<dbReference type="VEuPathDB" id="VectorBase:RPRC012180"/>
<dbReference type="InterPro" id="IPR001542">
    <property type="entry name" value="Defensin_invertebrate/fungal"/>
</dbReference>
<feature type="domain" description="Invertebrate defensins family profile" evidence="8">
    <location>
        <begin position="51"/>
        <end position="94"/>
    </location>
</feature>
<comment type="subcellular location">
    <subcellularLocation>
        <location evidence="1">Secreted</location>
    </subcellularLocation>
</comment>
<accession>T1I7A8</accession>
<evidence type="ECO:0000313" key="10">
    <source>
        <dbReference type="Proteomes" id="UP000015103"/>
    </source>
</evidence>
<keyword evidence="10" id="KW-1185">Reference proteome</keyword>
<keyword evidence="3" id="KW-0399">Innate immunity</keyword>
<dbReference type="Gene3D" id="3.30.30.10">
    <property type="entry name" value="Knottin, scorpion toxin-like"/>
    <property type="match status" value="1"/>
</dbReference>
<dbReference type="EMBL" id="ACPB03002241">
    <property type="status" value="NOT_ANNOTATED_CDS"/>
    <property type="molecule type" value="Genomic_DNA"/>
</dbReference>
<dbReference type="EnsemblMetazoa" id="RPRC012180-RA">
    <property type="protein sequence ID" value="RPRC012180-PA"/>
    <property type="gene ID" value="RPRC012180"/>
</dbReference>
<reference evidence="9" key="1">
    <citation type="submission" date="2015-05" db="UniProtKB">
        <authorList>
            <consortium name="EnsemblMetazoa"/>
        </authorList>
    </citation>
    <scope>IDENTIFICATION</scope>
</reference>
<dbReference type="PANTHER" id="PTHR13645:SF0">
    <property type="entry name" value="DEFENSIN"/>
    <property type="match status" value="1"/>
</dbReference>
<evidence type="ECO:0000256" key="7">
    <source>
        <dbReference type="ARBA" id="ARBA00023157"/>
    </source>
</evidence>
<keyword evidence="6" id="KW-0044">Antibiotic</keyword>